<dbReference type="PANTHER" id="PTHR22754">
    <property type="entry name" value="DISCO-INTERACTING PROTEIN 2 DIP2 -RELATED"/>
    <property type="match status" value="1"/>
</dbReference>
<dbReference type="InterPro" id="IPR045851">
    <property type="entry name" value="AMP-bd_C_sf"/>
</dbReference>
<dbReference type="Gene3D" id="3.30.300.30">
    <property type="match status" value="1"/>
</dbReference>
<feature type="domain" description="Carrier" evidence="4">
    <location>
        <begin position="660"/>
        <end position="719"/>
    </location>
</feature>
<dbReference type="SUPFAM" id="SSF47336">
    <property type="entry name" value="ACP-like"/>
    <property type="match status" value="1"/>
</dbReference>
<comment type="caution">
    <text evidence="5">The sequence shown here is derived from an EMBL/GenBank/DDBJ whole genome shotgun (WGS) entry which is preliminary data.</text>
</comment>
<feature type="domain" description="AMP-dependent synthetase/ligase" evidence="3">
    <location>
        <begin position="11"/>
        <end position="443"/>
    </location>
</feature>
<feature type="transmembrane region" description="Helical" evidence="2">
    <location>
        <begin position="748"/>
        <end position="773"/>
    </location>
</feature>
<evidence type="ECO:0000259" key="4">
    <source>
        <dbReference type="Pfam" id="PF00550"/>
    </source>
</evidence>
<feature type="transmembrane region" description="Helical" evidence="2">
    <location>
        <begin position="935"/>
        <end position="953"/>
    </location>
</feature>
<dbReference type="InterPro" id="IPR042099">
    <property type="entry name" value="ANL_N_sf"/>
</dbReference>
<dbReference type="SUPFAM" id="SSF56801">
    <property type="entry name" value="Acetyl-CoA synthetase-like"/>
    <property type="match status" value="1"/>
</dbReference>
<gene>
    <name evidence="5" type="ORF">SEMRO_1599_G284980.1</name>
</gene>
<dbReference type="Gene3D" id="2.160.10.10">
    <property type="entry name" value="Hexapeptide repeat proteins"/>
    <property type="match status" value="1"/>
</dbReference>
<proteinExistence type="predicted"/>
<dbReference type="InterPro" id="IPR009081">
    <property type="entry name" value="PP-bd_ACP"/>
</dbReference>
<name>A0A9N8ETN7_9STRA</name>
<dbReference type="PROSITE" id="PS00455">
    <property type="entry name" value="AMP_BINDING"/>
    <property type="match status" value="1"/>
</dbReference>
<dbReference type="PANTHER" id="PTHR22754:SF32">
    <property type="entry name" value="DISCO-INTERACTING PROTEIN 2"/>
    <property type="match status" value="1"/>
</dbReference>
<feature type="transmembrane region" description="Helical" evidence="2">
    <location>
        <begin position="1186"/>
        <end position="1207"/>
    </location>
</feature>
<dbReference type="EMBL" id="CAICTM010001597">
    <property type="protein sequence ID" value="CAB9524879.1"/>
    <property type="molecule type" value="Genomic_DNA"/>
</dbReference>
<keyword evidence="2" id="KW-1133">Transmembrane helix</keyword>
<feature type="transmembrane region" description="Helical" evidence="2">
    <location>
        <begin position="1145"/>
        <end position="1166"/>
    </location>
</feature>
<evidence type="ECO:0000256" key="1">
    <source>
        <dbReference type="SAM" id="MobiDB-lite"/>
    </source>
</evidence>
<evidence type="ECO:0000259" key="3">
    <source>
        <dbReference type="Pfam" id="PF00501"/>
    </source>
</evidence>
<organism evidence="5 6">
    <name type="scientific">Seminavis robusta</name>
    <dbReference type="NCBI Taxonomy" id="568900"/>
    <lineage>
        <taxon>Eukaryota</taxon>
        <taxon>Sar</taxon>
        <taxon>Stramenopiles</taxon>
        <taxon>Ochrophyta</taxon>
        <taxon>Bacillariophyta</taxon>
        <taxon>Bacillariophyceae</taxon>
        <taxon>Bacillariophycidae</taxon>
        <taxon>Naviculales</taxon>
        <taxon>Naviculaceae</taxon>
        <taxon>Seminavis</taxon>
    </lineage>
</organism>
<feature type="transmembrane region" description="Helical" evidence="2">
    <location>
        <begin position="973"/>
        <end position="995"/>
    </location>
</feature>
<dbReference type="InterPro" id="IPR011004">
    <property type="entry name" value="Trimer_LpxA-like_sf"/>
</dbReference>
<evidence type="ECO:0000313" key="5">
    <source>
        <dbReference type="EMBL" id="CAB9524879.1"/>
    </source>
</evidence>
<dbReference type="Proteomes" id="UP001153069">
    <property type="component" value="Unassembled WGS sequence"/>
</dbReference>
<dbReference type="Pfam" id="PF00550">
    <property type="entry name" value="PP-binding"/>
    <property type="match status" value="1"/>
</dbReference>
<dbReference type="Gene3D" id="3.40.50.12780">
    <property type="entry name" value="N-terminal domain of ligase-like"/>
    <property type="match status" value="1"/>
</dbReference>
<reference evidence="5" key="1">
    <citation type="submission" date="2020-06" db="EMBL/GenBank/DDBJ databases">
        <authorList>
            <consortium name="Plant Systems Biology data submission"/>
        </authorList>
    </citation>
    <scope>NUCLEOTIDE SEQUENCE</scope>
    <source>
        <strain evidence="5">D6</strain>
    </source>
</reference>
<dbReference type="OrthoDB" id="199633at2759"/>
<evidence type="ECO:0000256" key="2">
    <source>
        <dbReference type="SAM" id="Phobius"/>
    </source>
</evidence>
<feature type="region of interest" description="Disordered" evidence="1">
    <location>
        <begin position="619"/>
        <end position="648"/>
    </location>
</feature>
<keyword evidence="2" id="KW-0472">Membrane</keyword>
<keyword evidence="5" id="KW-0436">Ligase</keyword>
<dbReference type="InterPro" id="IPR020845">
    <property type="entry name" value="AMP-binding_CS"/>
</dbReference>
<accession>A0A9N8ETN7</accession>
<dbReference type="InterPro" id="IPR036736">
    <property type="entry name" value="ACP-like_sf"/>
</dbReference>
<sequence>MHEIPFFQQLRRTVEAKGDQVFATWYDKHGKVSEEWTFAQIWEDAGTIAYYLREEWGCQKGDRVVLCYLFGLNFFAAYLGCLRAGCLAVLVYPPGPPLTKSLSKLQTVIQDCKPVLILTDTVVNLVRSGDSANPFSNSRDLWPNDVPFRVTDTLLESKGKNEAYLVKIVSALLRQKKPKDKNLSFHDETIQEEEVAFLQYTSGSTGDPKGVAISFASLMANVNLVGEDVHGKLERSGGVPSEIVQFSWLPQYHDAGLVCAYVLPFAYGWRQHFTSPLSFLENPLLWMELLSRTRSNFGMAPDFAFRLVARKYHEAKKRPGGVCPIPDLDLSAIRGITNAAEPIRADTRALFLEAFAEHGLPDSYFLGGYGLAETVVGVCFTHRYCLSTPRHEGDNPIVASGHRQEFHHSVQLKVVDPDSHQECPNGETGELWISGPSTRNSYYNKEDLTRETYHAKIQVDDNDDDDDDNNNTEQEYLRTGDFAFFQDDFLYISGRRKDLIICNGVNYYPQDIEYVVQDASSLIRPGCTAAFSSNETDGDGTLEVVFELRKEGEDQAADICYDVQISIMKAIGIAPTRVVAIVSRSIAKTTSGKIRRRATREKLHGGELKVLYDYQTASPDAATEDERSSTTFAGSDEEAPNHHSPAILDTMPADEKFDMIVSSVLGKNYDPTTSWELLGLTSMTQVLLLNKIGENFPVSLSAQDLQQRFSTPEALKTYLLSPNIGNFFPVKVEDLKLAGQRLPRMICAFLQTFGILLFLLLLSFVTAPAYYFVTFCQLRPDDTSTSYPSRLAHQLLSVGCAIKVAVLGADLPASVQVDGFLREPDLITCGERVSVDFDIHCRKFSNIKSKGGSSDTAKLRFRQTSLGDNCTIQGHVGLGAKIGKDSLIKKLSAVPEGAQVPPRTVARGSPAFQTIEAPSETTQPKWFDTLEGAKVAWIWIELYLSAAFVWISGLVVDRIPHLQGWHYESLLRIVVLVVLSTILGLVFTIPLKWILIGRRRAGRKESGWEKLLQWMVDYHFEIYRTLFDLVAENTLMVNVYLMALGMSIDLDSKVWLFVLPPSKVDLVNIKCSFVSAADFDVTASGKPEMIVVYNSSIGHTVVLEGGTTIRNTEVIPFSTISTDLIGDAEKWSSNQQRLPHLCERLLVDLAAIPVLLGTVASFLPTYEFYQRAVFLNNLIAGWQFPVLKLALALVVHCATWYLGGFLLHHVMYCCNARSARKPWSRTLYAIYLDVTTNFWDLSLLSLTWGTPIINLALTGYGCKIQGPLLYLGRRLYDAPLISIQGPSIIDGSWVNGHSVVYGRTQFGETKVSGVLHEFTVCLANTNMTEPNREVGPMHFVNPSLS</sequence>
<dbReference type="Pfam" id="PF00501">
    <property type="entry name" value="AMP-binding"/>
    <property type="match status" value="1"/>
</dbReference>
<protein>
    <submittedName>
        <fullName evidence="5">Fatty-acid--CoA ligase FadD21</fullName>
    </submittedName>
</protein>
<dbReference type="InterPro" id="IPR000873">
    <property type="entry name" value="AMP-dep_synth/lig_dom"/>
</dbReference>
<dbReference type="SUPFAM" id="SSF51161">
    <property type="entry name" value="Trimeric LpxA-like enzymes"/>
    <property type="match status" value="1"/>
</dbReference>
<dbReference type="GO" id="GO:0016874">
    <property type="term" value="F:ligase activity"/>
    <property type="evidence" value="ECO:0007669"/>
    <property type="project" value="UniProtKB-KW"/>
</dbReference>
<keyword evidence="6" id="KW-1185">Reference proteome</keyword>
<keyword evidence="2" id="KW-0812">Transmembrane</keyword>
<evidence type="ECO:0000313" key="6">
    <source>
        <dbReference type="Proteomes" id="UP001153069"/>
    </source>
</evidence>